<evidence type="ECO:0000256" key="4">
    <source>
        <dbReference type="ARBA" id="ARBA00022496"/>
    </source>
</evidence>
<keyword evidence="10 11" id="KW-0998">Cell outer membrane</keyword>
<dbReference type="Pfam" id="PF00593">
    <property type="entry name" value="TonB_dep_Rec_b-barrel"/>
    <property type="match status" value="1"/>
</dbReference>
<evidence type="ECO:0000313" key="17">
    <source>
        <dbReference type="Proteomes" id="UP001141619"/>
    </source>
</evidence>
<keyword evidence="6" id="KW-0408">Iron</keyword>
<dbReference type="RefSeq" id="WP_274944148.1">
    <property type="nucleotide sequence ID" value="NZ_JANWOI010000003.1"/>
</dbReference>
<evidence type="ECO:0000256" key="10">
    <source>
        <dbReference type="ARBA" id="ARBA00023237"/>
    </source>
</evidence>
<evidence type="ECO:0000256" key="12">
    <source>
        <dbReference type="RuleBase" id="RU003357"/>
    </source>
</evidence>
<dbReference type="CDD" id="cd01347">
    <property type="entry name" value="ligand_gated_channel"/>
    <property type="match status" value="1"/>
</dbReference>
<dbReference type="Gene3D" id="2.40.170.20">
    <property type="entry name" value="TonB-dependent receptor, beta-barrel domain"/>
    <property type="match status" value="1"/>
</dbReference>
<keyword evidence="16" id="KW-0675">Receptor</keyword>
<keyword evidence="2 11" id="KW-0813">Transport</keyword>
<keyword evidence="5 11" id="KW-0812">Transmembrane</keyword>
<evidence type="ECO:0000256" key="3">
    <source>
        <dbReference type="ARBA" id="ARBA00022452"/>
    </source>
</evidence>
<keyword evidence="7" id="KW-0406">Ion transport</keyword>
<evidence type="ECO:0000256" key="11">
    <source>
        <dbReference type="PROSITE-ProRule" id="PRU01360"/>
    </source>
</evidence>
<accession>A0A9X3Z7P1</accession>
<gene>
    <name evidence="16" type="ORF">NYP16_10830</name>
</gene>
<reference evidence="16" key="2">
    <citation type="journal article" date="2023" name="Syst. Appl. Microbiol.">
        <title>Govania unica gen. nov., sp. nov., a rare biosphere bacterium that represents a novel family in the class Alphaproteobacteria.</title>
        <authorList>
            <person name="Vandamme P."/>
            <person name="Peeters C."/>
            <person name="Hettiarachchi A."/>
            <person name="Cnockaert M."/>
            <person name="Carlier A."/>
        </authorList>
    </citation>
    <scope>NUCLEOTIDE SEQUENCE</scope>
    <source>
        <strain evidence="16">LMG 31809</strain>
    </source>
</reference>
<keyword evidence="3 11" id="KW-1134">Transmembrane beta strand</keyword>
<dbReference type="PANTHER" id="PTHR32552:SF81">
    <property type="entry name" value="TONB-DEPENDENT OUTER MEMBRANE RECEPTOR"/>
    <property type="match status" value="1"/>
</dbReference>
<comment type="caution">
    <text evidence="16">The sequence shown here is derived from an EMBL/GenBank/DDBJ whole genome shotgun (WGS) entry which is preliminary data.</text>
</comment>
<evidence type="ECO:0000256" key="8">
    <source>
        <dbReference type="ARBA" id="ARBA00023077"/>
    </source>
</evidence>
<dbReference type="InterPro" id="IPR012910">
    <property type="entry name" value="Plug_dom"/>
</dbReference>
<dbReference type="AlphaFoldDB" id="A0A9X3Z7P1"/>
<evidence type="ECO:0000256" key="1">
    <source>
        <dbReference type="ARBA" id="ARBA00004571"/>
    </source>
</evidence>
<dbReference type="InterPro" id="IPR036942">
    <property type="entry name" value="Beta-barrel_TonB_sf"/>
</dbReference>
<organism evidence="16 17">
    <name type="scientific">Govanella unica</name>
    <dbReference type="NCBI Taxonomy" id="2975056"/>
    <lineage>
        <taxon>Bacteria</taxon>
        <taxon>Pseudomonadati</taxon>
        <taxon>Pseudomonadota</taxon>
        <taxon>Alphaproteobacteria</taxon>
        <taxon>Emcibacterales</taxon>
        <taxon>Govanellaceae</taxon>
        <taxon>Govanella</taxon>
    </lineage>
</organism>
<keyword evidence="4" id="KW-0410">Iron transport</keyword>
<keyword evidence="17" id="KW-1185">Reference proteome</keyword>
<feature type="signal peptide" evidence="13">
    <location>
        <begin position="1"/>
        <end position="25"/>
    </location>
</feature>
<dbReference type="GO" id="GO:0006826">
    <property type="term" value="P:iron ion transport"/>
    <property type="evidence" value="ECO:0007669"/>
    <property type="project" value="UniProtKB-KW"/>
</dbReference>
<dbReference type="SUPFAM" id="SSF56935">
    <property type="entry name" value="Porins"/>
    <property type="match status" value="1"/>
</dbReference>
<evidence type="ECO:0000256" key="5">
    <source>
        <dbReference type="ARBA" id="ARBA00022692"/>
    </source>
</evidence>
<evidence type="ECO:0000259" key="14">
    <source>
        <dbReference type="Pfam" id="PF00593"/>
    </source>
</evidence>
<dbReference type="InterPro" id="IPR000531">
    <property type="entry name" value="Beta-barrel_TonB"/>
</dbReference>
<dbReference type="GO" id="GO:0009279">
    <property type="term" value="C:cell outer membrane"/>
    <property type="evidence" value="ECO:0007669"/>
    <property type="project" value="UniProtKB-SubCell"/>
</dbReference>
<dbReference type="PROSITE" id="PS52016">
    <property type="entry name" value="TONB_DEPENDENT_REC_3"/>
    <property type="match status" value="1"/>
</dbReference>
<feature type="domain" description="TonB-dependent receptor plug" evidence="15">
    <location>
        <begin position="51"/>
        <end position="154"/>
    </location>
</feature>
<evidence type="ECO:0000259" key="15">
    <source>
        <dbReference type="Pfam" id="PF07715"/>
    </source>
</evidence>
<keyword evidence="13" id="KW-0732">Signal</keyword>
<keyword evidence="9 11" id="KW-0472">Membrane</keyword>
<protein>
    <submittedName>
        <fullName evidence="16">TonB-dependent receptor</fullName>
    </submittedName>
</protein>
<dbReference type="Proteomes" id="UP001141619">
    <property type="component" value="Unassembled WGS sequence"/>
</dbReference>
<evidence type="ECO:0000256" key="6">
    <source>
        <dbReference type="ARBA" id="ARBA00023004"/>
    </source>
</evidence>
<evidence type="ECO:0000256" key="13">
    <source>
        <dbReference type="SAM" id="SignalP"/>
    </source>
</evidence>
<comment type="subcellular location">
    <subcellularLocation>
        <location evidence="1 11">Cell outer membrane</location>
        <topology evidence="1 11">Multi-pass membrane protein</topology>
    </subcellularLocation>
</comment>
<evidence type="ECO:0000256" key="7">
    <source>
        <dbReference type="ARBA" id="ARBA00023065"/>
    </source>
</evidence>
<evidence type="ECO:0000256" key="9">
    <source>
        <dbReference type="ARBA" id="ARBA00023136"/>
    </source>
</evidence>
<dbReference type="PANTHER" id="PTHR32552">
    <property type="entry name" value="FERRICHROME IRON RECEPTOR-RELATED"/>
    <property type="match status" value="1"/>
</dbReference>
<evidence type="ECO:0000313" key="16">
    <source>
        <dbReference type="EMBL" id="MDA5194445.1"/>
    </source>
</evidence>
<keyword evidence="8 12" id="KW-0798">TonB box</keyword>
<name>A0A9X3Z7P1_9PROT</name>
<dbReference type="Pfam" id="PF07715">
    <property type="entry name" value="Plug"/>
    <property type="match status" value="1"/>
</dbReference>
<feature type="chain" id="PRO_5040955506" evidence="13">
    <location>
        <begin position="26"/>
        <end position="732"/>
    </location>
</feature>
<evidence type="ECO:0000256" key="2">
    <source>
        <dbReference type="ARBA" id="ARBA00022448"/>
    </source>
</evidence>
<dbReference type="EMBL" id="JANWOI010000003">
    <property type="protein sequence ID" value="MDA5194445.1"/>
    <property type="molecule type" value="Genomic_DNA"/>
</dbReference>
<proteinExistence type="inferred from homology"/>
<reference evidence="16" key="1">
    <citation type="submission" date="2022-08" db="EMBL/GenBank/DDBJ databases">
        <authorList>
            <person name="Vandamme P."/>
            <person name="Hettiarachchi A."/>
            <person name="Peeters C."/>
            <person name="Cnockaert M."/>
            <person name="Carlier A."/>
        </authorList>
    </citation>
    <scope>NUCLEOTIDE SEQUENCE</scope>
    <source>
        <strain evidence="16">LMG 31809</strain>
    </source>
</reference>
<dbReference type="InterPro" id="IPR039426">
    <property type="entry name" value="TonB-dep_rcpt-like"/>
</dbReference>
<sequence length="732" mass="79684">MKPITNFLLTSVCALPFVISSAALAQEDAGNAAFGLQEIVVTAAKLGSQNLQTTPIAVSVVDGNFMETQGLNNIKDLSTYVPNLTFSRNIAAAIIYVRGIGSNGGSDPSVATQIDGVYISRASGQMSDFFDVERVEVLRGPQGTLYGRNATGGIINVISRAPSSEFGGKVRLGYGNYNTLEGAGYVTGSLVEDKLTASLAVNYRRHDAFFENIAPGGHDIGTGNSAGARMQVRLQVNENITATTRADYGQVDEYFESYDHLLAPLTINAPLANSLVGSYRKVALNADQRLKSWIGGVSEEINWKLNDSLTLNSITAWRQIKTRAYNDNDASELDLLLFRSTSDTRQLSQEFNLQYVSDKFRAVGGLYYFHDEDTPGSFVTQTASLTTRGAFPEVQSDSYAAYAQGDYEILSDLRLVVGARYTTEKKKMNQNFQAKSINPATMGNNLPGFPVIFDIDRRDNAFTPKVGLDYQANDNLFLYASATKGFKSGGFNSQATNPLTAGYAPEMLWSYELGAKTQWFDRRLRLNLTGFYYDYTDLQVRQLLGPGNSVISNAASATVKGLELEVIAKPVSEIQLSGNLSYLRARYDSFPTASIPGGFSPYVPNQNCKAGVCTINASGHTLDGSPEWSGMVALDYMPQIGGYDLNLHVDYAFRARTYFDASNILLASQKAYGLFNANISISPSDAGGWKLELYGKNLANEKYYQVVSGNGMAPGGIVGDPRTYGIRASYNW</sequence>
<comment type="similarity">
    <text evidence="11 12">Belongs to the TonB-dependent receptor family.</text>
</comment>
<feature type="domain" description="TonB-dependent receptor-like beta-barrel" evidence="14">
    <location>
        <begin position="256"/>
        <end position="698"/>
    </location>
</feature>